<organism evidence="1 2">
    <name type="scientific">Acacia crassicarpa</name>
    <name type="common">northern wattle</name>
    <dbReference type="NCBI Taxonomy" id="499986"/>
    <lineage>
        <taxon>Eukaryota</taxon>
        <taxon>Viridiplantae</taxon>
        <taxon>Streptophyta</taxon>
        <taxon>Embryophyta</taxon>
        <taxon>Tracheophyta</taxon>
        <taxon>Spermatophyta</taxon>
        <taxon>Magnoliopsida</taxon>
        <taxon>eudicotyledons</taxon>
        <taxon>Gunneridae</taxon>
        <taxon>Pentapetalae</taxon>
        <taxon>rosids</taxon>
        <taxon>fabids</taxon>
        <taxon>Fabales</taxon>
        <taxon>Fabaceae</taxon>
        <taxon>Caesalpinioideae</taxon>
        <taxon>mimosoid clade</taxon>
        <taxon>Acacieae</taxon>
        <taxon>Acacia</taxon>
    </lineage>
</organism>
<dbReference type="Proteomes" id="UP001293593">
    <property type="component" value="Unassembled WGS sequence"/>
</dbReference>
<evidence type="ECO:0000313" key="2">
    <source>
        <dbReference type="Proteomes" id="UP001293593"/>
    </source>
</evidence>
<sequence length="154" mass="17106">MGNCLGRCEFYSGLAVVGVVAKQSKVVRVAKLDGKILEFSSPVLVKDVLKNFPELHLGASNESSESEHLCPDYELRAGRLYYLLNSQCDLPSTGNREMANGSKRVKVVITRKQLEMLVSKQISLEDVLSQGHNRTFDLPSNCKRKLHSIPEGDE</sequence>
<reference evidence="1" key="1">
    <citation type="submission" date="2023-10" db="EMBL/GenBank/DDBJ databases">
        <title>Chromosome-level genome of the transformable northern wattle, Acacia crassicarpa.</title>
        <authorList>
            <person name="Massaro I."/>
            <person name="Sinha N.R."/>
            <person name="Poethig S."/>
            <person name="Leichty A.R."/>
        </authorList>
    </citation>
    <scope>NUCLEOTIDE SEQUENCE</scope>
    <source>
        <strain evidence="1">Acra3RX</strain>
        <tissue evidence="1">Leaf</tissue>
    </source>
</reference>
<accession>A0AAE1K128</accession>
<dbReference type="PANTHER" id="PTHR33148">
    <property type="entry name" value="PLASTID MOVEMENT IMPAIRED PROTEIN-RELATED"/>
    <property type="match status" value="1"/>
</dbReference>
<gene>
    <name evidence="1" type="ORF">QN277_015602</name>
</gene>
<evidence type="ECO:0000313" key="1">
    <source>
        <dbReference type="EMBL" id="KAK4277633.1"/>
    </source>
</evidence>
<name>A0AAE1K128_9FABA</name>
<dbReference type="AlphaFoldDB" id="A0AAE1K128"/>
<protein>
    <submittedName>
        <fullName evidence="1">Uncharacterized protein</fullName>
    </submittedName>
</protein>
<dbReference type="Pfam" id="PF14009">
    <property type="entry name" value="PADRE"/>
    <property type="match status" value="1"/>
</dbReference>
<dbReference type="EMBL" id="JAWXYG010000003">
    <property type="protein sequence ID" value="KAK4277633.1"/>
    <property type="molecule type" value="Genomic_DNA"/>
</dbReference>
<keyword evidence="2" id="KW-1185">Reference proteome</keyword>
<comment type="caution">
    <text evidence="1">The sequence shown here is derived from an EMBL/GenBank/DDBJ whole genome shotgun (WGS) entry which is preliminary data.</text>
</comment>
<proteinExistence type="predicted"/>
<dbReference type="InterPro" id="IPR025322">
    <property type="entry name" value="PADRE_dom"/>
</dbReference>
<dbReference type="PANTHER" id="PTHR33148:SF2">
    <property type="entry name" value="DUF4228 DOMAIN-CONTAINING PROTEIN"/>
    <property type="match status" value="1"/>
</dbReference>